<reference evidence="1 2" key="1">
    <citation type="journal article" date="2018" name="Sci. Rep.">
        <title>Genomic signatures of local adaptation to the degree of environmental predictability in rotifers.</title>
        <authorList>
            <person name="Franch-Gras L."/>
            <person name="Hahn C."/>
            <person name="Garcia-Roger E.M."/>
            <person name="Carmona M.J."/>
            <person name="Serra M."/>
            <person name="Gomez A."/>
        </authorList>
    </citation>
    <scope>NUCLEOTIDE SEQUENCE [LARGE SCALE GENOMIC DNA]</scope>
    <source>
        <strain evidence="1">HYR1</strain>
    </source>
</reference>
<protein>
    <submittedName>
        <fullName evidence="1">Uncharacterized protein</fullName>
    </submittedName>
</protein>
<comment type="caution">
    <text evidence="1">The sequence shown here is derived from an EMBL/GenBank/DDBJ whole genome shotgun (WGS) entry which is preliminary data.</text>
</comment>
<evidence type="ECO:0000313" key="2">
    <source>
        <dbReference type="Proteomes" id="UP000276133"/>
    </source>
</evidence>
<accession>A0A3M7QY17</accession>
<sequence>MTFFKSCSFVISFDHPSIYTLSQLCRVYSCLTLEAPKRSHCDSLVLLVPNYVHANSGDLKLYIQEI</sequence>
<keyword evidence="2" id="KW-1185">Reference proteome</keyword>
<dbReference type="AlphaFoldDB" id="A0A3M7QY17"/>
<organism evidence="1 2">
    <name type="scientific">Brachionus plicatilis</name>
    <name type="common">Marine rotifer</name>
    <name type="synonym">Brachionus muelleri</name>
    <dbReference type="NCBI Taxonomy" id="10195"/>
    <lineage>
        <taxon>Eukaryota</taxon>
        <taxon>Metazoa</taxon>
        <taxon>Spiralia</taxon>
        <taxon>Gnathifera</taxon>
        <taxon>Rotifera</taxon>
        <taxon>Eurotatoria</taxon>
        <taxon>Monogononta</taxon>
        <taxon>Pseudotrocha</taxon>
        <taxon>Ploima</taxon>
        <taxon>Brachionidae</taxon>
        <taxon>Brachionus</taxon>
    </lineage>
</organism>
<dbReference type="Proteomes" id="UP000276133">
    <property type="component" value="Unassembled WGS sequence"/>
</dbReference>
<dbReference type="EMBL" id="REGN01004834">
    <property type="protein sequence ID" value="RNA16004.1"/>
    <property type="molecule type" value="Genomic_DNA"/>
</dbReference>
<evidence type="ECO:0000313" key="1">
    <source>
        <dbReference type="EMBL" id="RNA16004.1"/>
    </source>
</evidence>
<gene>
    <name evidence="1" type="ORF">BpHYR1_002856</name>
</gene>
<name>A0A3M7QY17_BRAPC</name>
<proteinExistence type="predicted"/>